<gene>
    <name evidence="1" type="ORF">LTR37_011808</name>
</gene>
<evidence type="ECO:0000313" key="2">
    <source>
        <dbReference type="Proteomes" id="UP001281147"/>
    </source>
</evidence>
<accession>A0ACC3N165</accession>
<reference evidence="1" key="1">
    <citation type="submission" date="2023-07" db="EMBL/GenBank/DDBJ databases">
        <title>Black Yeasts Isolated from many extreme environments.</title>
        <authorList>
            <person name="Coleine C."/>
            <person name="Stajich J.E."/>
            <person name="Selbmann L."/>
        </authorList>
    </citation>
    <scope>NUCLEOTIDE SEQUENCE</scope>
    <source>
        <strain evidence="1">CCFEE 5714</strain>
    </source>
</reference>
<keyword evidence="2" id="KW-1185">Reference proteome</keyword>
<comment type="caution">
    <text evidence="1">The sequence shown here is derived from an EMBL/GenBank/DDBJ whole genome shotgun (WGS) entry which is preliminary data.</text>
</comment>
<protein>
    <submittedName>
        <fullName evidence="1">Uncharacterized protein</fullName>
    </submittedName>
</protein>
<dbReference type="Proteomes" id="UP001281147">
    <property type="component" value="Unassembled WGS sequence"/>
</dbReference>
<evidence type="ECO:0000313" key="1">
    <source>
        <dbReference type="EMBL" id="KAK3707956.1"/>
    </source>
</evidence>
<organism evidence="1 2">
    <name type="scientific">Vermiconidia calcicola</name>
    <dbReference type="NCBI Taxonomy" id="1690605"/>
    <lineage>
        <taxon>Eukaryota</taxon>
        <taxon>Fungi</taxon>
        <taxon>Dikarya</taxon>
        <taxon>Ascomycota</taxon>
        <taxon>Pezizomycotina</taxon>
        <taxon>Dothideomycetes</taxon>
        <taxon>Dothideomycetidae</taxon>
        <taxon>Mycosphaerellales</taxon>
        <taxon>Extremaceae</taxon>
        <taxon>Vermiconidia</taxon>
    </lineage>
</organism>
<name>A0ACC3N165_9PEZI</name>
<proteinExistence type="predicted"/>
<sequence>MSAHSNGGGLNDGHDFEDRHSLRPGYESYDGSQYSDVSGGPRLSAWKPPPDSRSVSNNYDGFDFNMGLGGDPNSHRGSHRVSVNTGVRSHHEGSRNLQQDDMSRHLLYETALMDTQAFEVLEMIEVDTLKKEHMRLNSKIEAVQRKLALESKVRDAAQNLQRLYSAKNRPDTPQSPESPKKSRTSLLGGRPRSGSRASSGGVEYLQQADSELAVSVKKVDQLHEMMKELLDRRQYVERKLLRHTAAVLAEEANKNVESAVPGLADGRRGLGEDADDESVYTPNEFDGIRDILRGLPAGASTRVPQYEQQLASVQDRLEQLNSQLRNVISEAGQTLGKVPTAEIALDGEEDSPMRLENRFVRLEDSIHALEQQQREIKTHYSRIQDDQYQTRNAVEAQLEGLNSQLHNTLVAASETQSAPGLEQPPQASGHGYQSQLEYMEESLMTMEQLLQQQHQTRHTVEEQLERLNSQLHNALLIVSESQPVPGLEQPPQANGQGYQGQLEYMEESLMTMEQLLQQQNQSLSAGAQEKLAEYEANASGAQQKLAEYESKFSTASKKLSDYEATVGGLWDILQSESTSPRPDIYPDSDDDEPRAPPPPPKDSFSLQAFSSMVQSLFSKAQAAKEQQDILRRQIQQQRDLGGKSDAEKDREIADLHERHDELAQEHDALQQELANTIVKHEEAESQADQSRTELMNVMNEMDDIKKTMDTKQMERDEASNRLREQIQHLEASISERPDTQQDMEDLESEVVRLTTELSMTKADREETAIKMREQISQLEANMTEQTDAKTERENLESEVVRLTTELVMAKAELDGAYGTRQERKGAQAAEVELLTEKNRDMSEHVSQLEQELQEMTNEFQELTKESTELVMAKAELDGAYGTRQERKGAQAAEVELLTEKNRDMSEHVSQLEQELQEMTNEFQELTKESIELEKEREQLDGLIDSLRERADTLEQQLNDEKLRWVGTKSPTGERAVGGGGRENTSMMVLRQEFKKMMRDQRMEGVKLLRAEQEERRKLESELRKLRQANGPLPRAVASSSGSDGSPRPTSARPQDIYQVLSKSELKYSKRDLTYFDIHVPPYGPISDSVGVIESLKSCQYDWNATGSLKLVRGQYEQQPNFMIGVSVSASSQMAVDSVIWAINSERNILDIRCADFASNEDYAQNWDATVQVDITVFIKPHTLHFGHFSINADVLDIEIARLLQFETKHISLFSKLGDIVGSEPWEFTAHETSLASHSGSITGVWSPGSSIDMRTGGWRSLDKPIDIDLQPRRWSGGRAISNKISATTTGGNIAIRMPLEERELSLHNTSLNVHSDSGDISGSFVTGIWTSITTRGPGSIDATLLPYFALPEVSTIITSTEEGDTNLAVLPPVGGFYDINPLNNTRSDHSSEAGNVYLRYPADWHGTALGLSEKGTVGITGSHFRTILNNTHMVVARTGDELASRLDFASKNGNGTLMIIE</sequence>
<dbReference type="EMBL" id="JAUTXU010000105">
    <property type="protein sequence ID" value="KAK3707956.1"/>
    <property type="molecule type" value="Genomic_DNA"/>
</dbReference>